<evidence type="ECO:0000313" key="3">
    <source>
        <dbReference type="Proteomes" id="UP001501490"/>
    </source>
</evidence>
<dbReference type="SMART" id="SM01012">
    <property type="entry name" value="ANTAR"/>
    <property type="match status" value="1"/>
</dbReference>
<accession>A0ABP7AVM4</accession>
<comment type="caution">
    <text evidence="2">The sequence shown here is derived from an EMBL/GenBank/DDBJ whole genome shotgun (WGS) entry which is preliminary data.</text>
</comment>
<organism evidence="2 3">
    <name type="scientific">Microlunatus ginsengisoli</name>
    <dbReference type="NCBI Taxonomy" id="363863"/>
    <lineage>
        <taxon>Bacteria</taxon>
        <taxon>Bacillati</taxon>
        <taxon>Actinomycetota</taxon>
        <taxon>Actinomycetes</taxon>
        <taxon>Propionibacteriales</taxon>
        <taxon>Propionibacteriaceae</taxon>
        <taxon>Microlunatus</taxon>
    </lineage>
</organism>
<reference evidence="3" key="1">
    <citation type="journal article" date="2019" name="Int. J. Syst. Evol. Microbiol.">
        <title>The Global Catalogue of Microorganisms (GCM) 10K type strain sequencing project: providing services to taxonomists for standard genome sequencing and annotation.</title>
        <authorList>
            <consortium name="The Broad Institute Genomics Platform"/>
            <consortium name="The Broad Institute Genome Sequencing Center for Infectious Disease"/>
            <person name="Wu L."/>
            <person name="Ma J."/>
        </authorList>
    </citation>
    <scope>NUCLEOTIDE SEQUENCE [LARGE SCALE GENOMIC DNA]</scope>
    <source>
        <strain evidence="3">JCM 16929</strain>
    </source>
</reference>
<feature type="domain" description="ANTAR" evidence="1">
    <location>
        <begin position="28"/>
        <end position="89"/>
    </location>
</feature>
<dbReference type="Proteomes" id="UP001501490">
    <property type="component" value="Unassembled WGS sequence"/>
</dbReference>
<dbReference type="SUPFAM" id="SSF52172">
    <property type="entry name" value="CheY-like"/>
    <property type="match status" value="1"/>
</dbReference>
<proteinExistence type="predicted"/>
<dbReference type="InterPro" id="IPR011006">
    <property type="entry name" value="CheY-like_superfamily"/>
</dbReference>
<dbReference type="Pfam" id="PF03861">
    <property type="entry name" value="ANTAR"/>
    <property type="match status" value="1"/>
</dbReference>
<name>A0ABP7AVM4_9ACTN</name>
<evidence type="ECO:0000313" key="2">
    <source>
        <dbReference type="EMBL" id="GAA3640924.1"/>
    </source>
</evidence>
<dbReference type="EMBL" id="BAABAB010000050">
    <property type="protein sequence ID" value="GAA3640924.1"/>
    <property type="molecule type" value="Genomic_DNA"/>
</dbReference>
<sequence>MQRPPVGATIPDGMDGAPVVLGADPVLTAELQREVEQLREAVRARQQIGVAVGLLAHRLDCSPEDAWSVLSRTSQTINVKVREIARVLGDAQAGRLRPDDADIVRRLAEHLPGWPVRRG</sequence>
<evidence type="ECO:0000259" key="1">
    <source>
        <dbReference type="PROSITE" id="PS50921"/>
    </source>
</evidence>
<dbReference type="RefSeq" id="WP_344809681.1">
    <property type="nucleotide sequence ID" value="NZ_BAABAB010000050.1"/>
</dbReference>
<gene>
    <name evidence="2" type="ORF">GCM10022236_49470</name>
</gene>
<dbReference type="InterPro" id="IPR005561">
    <property type="entry name" value="ANTAR"/>
</dbReference>
<keyword evidence="3" id="KW-1185">Reference proteome</keyword>
<dbReference type="InterPro" id="IPR036388">
    <property type="entry name" value="WH-like_DNA-bd_sf"/>
</dbReference>
<dbReference type="PROSITE" id="PS50921">
    <property type="entry name" value="ANTAR"/>
    <property type="match status" value="1"/>
</dbReference>
<protein>
    <recommendedName>
        <fullName evidence="1">ANTAR domain-containing protein</fullName>
    </recommendedName>
</protein>
<dbReference type="Gene3D" id="1.10.10.10">
    <property type="entry name" value="Winged helix-like DNA-binding domain superfamily/Winged helix DNA-binding domain"/>
    <property type="match status" value="1"/>
</dbReference>